<organism evidence="1 2">
    <name type="scientific">Chionoecetes opilio</name>
    <name type="common">Atlantic snow crab</name>
    <name type="synonym">Cancer opilio</name>
    <dbReference type="NCBI Taxonomy" id="41210"/>
    <lineage>
        <taxon>Eukaryota</taxon>
        <taxon>Metazoa</taxon>
        <taxon>Ecdysozoa</taxon>
        <taxon>Arthropoda</taxon>
        <taxon>Crustacea</taxon>
        <taxon>Multicrustacea</taxon>
        <taxon>Malacostraca</taxon>
        <taxon>Eumalacostraca</taxon>
        <taxon>Eucarida</taxon>
        <taxon>Decapoda</taxon>
        <taxon>Pleocyemata</taxon>
        <taxon>Brachyura</taxon>
        <taxon>Eubrachyura</taxon>
        <taxon>Majoidea</taxon>
        <taxon>Majidae</taxon>
        <taxon>Chionoecetes</taxon>
    </lineage>
</organism>
<dbReference type="Proteomes" id="UP000770661">
    <property type="component" value="Unassembled WGS sequence"/>
</dbReference>
<evidence type="ECO:0000313" key="1">
    <source>
        <dbReference type="EMBL" id="KAG0713592.1"/>
    </source>
</evidence>
<gene>
    <name evidence="1" type="ORF">GWK47_015870</name>
</gene>
<accession>A0A8J4XUU8</accession>
<proteinExistence type="predicted"/>
<protein>
    <submittedName>
        <fullName evidence="1">Uncharacterized protein</fullName>
    </submittedName>
</protein>
<dbReference type="AlphaFoldDB" id="A0A8J4XUU8"/>
<comment type="caution">
    <text evidence="1">The sequence shown here is derived from an EMBL/GenBank/DDBJ whole genome shotgun (WGS) entry which is preliminary data.</text>
</comment>
<name>A0A8J4XUU8_CHIOP</name>
<evidence type="ECO:0000313" key="2">
    <source>
        <dbReference type="Proteomes" id="UP000770661"/>
    </source>
</evidence>
<dbReference type="EMBL" id="JACEEZ010021320">
    <property type="protein sequence ID" value="KAG0713592.1"/>
    <property type="molecule type" value="Genomic_DNA"/>
</dbReference>
<keyword evidence="2" id="KW-1185">Reference proteome</keyword>
<sequence length="238" mass="26815">MGNPFKDDTPELLALDTRNVIDHPVVNTVRTVEPVGKKQYETYKNTVMGTWKTFFKHENPPYPPSLAERGKLRKGKKSDLTNILAQKSKKNPLAHLMLECSMNDGEHSPNSTALLQHTKRFSVPGWHLDNLFTRPNNRHQLLKAAVGHWMQKQSPGFLSGARSLRQQSLIFAESLEVLVMALEALHEEAKPLGLEVSWLKTKVQMAPTAQSLVYMWPGKAGTDWKRLTTLGEILVKSA</sequence>
<reference evidence="1" key="1">
    <citation type="submission" date="2020-07" db="EMBL/GenBank/DDBJ databases">
        <title>The High-quality genome of the commercially important snow crab, Chionoecetes opilio.</title>
        <authorList>
            <person name="Jeong J.-H."/>
            <person name="Ryu S."/>
        </authorList>
    </citation>
    <scope>NUCLEOTIDE SEQUENCE</scope>
    <source>
        <strain evidence="1">MADBK_172401_WGS</strain>
        <tissue evidence="1">Digestive gland</tissue>
    </source>
</reference>
<dbReference type="OrthoDB" id="272810at2759"/>